<dbReference type="Proteomes" id="UP000199519">
    <property type="component" value="Unassembled WGS sequence"/>
</dbReference>
<dbReference type="AlphaFoldDB" id="A0A1I0CR50"/>
<dbReference type="Proteomes" id="UP000198612">
    <property type="component" value="Unassembled WGS sequence"/>
</dbReference>
<evidence type="ECO:0000313" key="4">
    <source>
        <dbReference type="Proteomes" id="UP000198612"/>
    </source>
</evidence>
<name>A0A1I0CR50_9FIRM</name>
<keyword evidence="1" id="KW-0812">Transmembrane</keyword>
<feature type="transmembrane region" description="Helical" evidence="1">
    <location>
        <begin position="45"/>
        <end position="69"/>
    </location>
</feature>
<evidence type="ECO:0000313" key="3">
    <source>
        <dbReference type="EMBL" id="SET22146.1"/>
    </source>
</evidence>
<dbReference type="EMBL" id="FNBJ01000071">
    <property type="protein sequence ID" value="SDG25396.1"/>
    <property type="molecule type" value="Genomic_DNA"/>
</dbReference>
<evidence type="ECO:0000256" key="1">
    <source>
        <dbReference type="SAM" id="Phobius"/>
    </source>
</evidence>
<dbReference type="RefSeq" id="WP_089720892.1">
    <property type="nucleotide sequence ID" value="NZ_FNBJ01000071.1"/>
</dbReference>
<keyword evidence="1" id="KW-0472">Membrane</keyword>
<reference evidence="4 5" key="1">
    <citation type="submission" date="2016-10" db="EMBL/GenBank/DDBJ databases">
        <authorList>
            <person name="Varghese N."/>
            <person name="Submissions S."/>
        </authorList>
    </citation>
    <scope>NUCLEOTIDE SEQUENCE [LARGE SCALE GENOMIC DNA]</scope>
    <source>
        <strain evidence="2 5">WG2</strain>
        <strain evidence="3 4">WG5</strain>
    </source>
</reference>
<accession>A0A1I0CR50</accession>
<keyword evidence="5" id="KW-1185">Reference proteome</keyword>
<gene>
    <name evidence="2" type="ORF">SAMN04488598_1714</name>
    <name evidence="3" type="ORF">SAMN04515652_14224</name>
</gene>
<feature type="transmembrane region" description="Helical" evidence="1">
    <location>
        <begin position="75"/>
        <end position="97"/>
    </location>
</feature>
<proteinExistence type="predicted"/>
<protein>
    <submittedName>
        <fullName evidence="3">Uncharacterized protein</fullName>
    </submittedName>
</protein>
<sequence length="117" mass="12403">MSKKTVYTKDELKKAKEQKIDKIIVKGELANKLHKSKKISKLGKGAVALLIASVGAAPITGGLSTFALAPVAAATGLQIAAIIAAATVGIALIIAVFKEYDEIKYKDGELILKRKRD</sequence>
<evidence type="ECO:0000313" key="5">
    <source>
        <dbReference type="Proteomes" id="UP000199519"/>
    </source>
</evidence>
<keyword evidence="1" id="KW-1133">Transmembrane helix</keyword>
<dbReference type="EMBL" id="FOHG01000042">
    <property type="protein sequence ID" value="SET22146.1"/>
    <property type="molecule type" value="Genomic_DNA"/>
</dbReference>
<organism evidence="3 4">
    <name type="scientific">Halanaerobium congolense</name>
    <dbReference type="NCBI Taxonomy" id="54121"/>
    <lineage>
        <taxon>Bacteria</taxon>
        <taxon>Bacillati</taxon>
        <taxon>Bacillota</taxon>
        <taxon>Clostridia</taxon>
        <taxon>Halanaerobiales</taxon>
        <taxon>Halanaerobiaceae</taxon>
        <taxon>Halanaerobium</taxon>
    </lineage>
</organism>
<evidence type="ECO:0000313" key="2">
    <source>
        <dbReference type="EMBL" id="SDG25396.1"/>
    </source>
</evidence>